<sequence length="372" mass="42110">MQANKRRTSAARRGTQAGLQEGRAAGYEHGYHYGRCEAIRALVAPPEPDRLHNLKVLFIPQGFQALDQGVAGGLSRHVRELIVGTPERMAELAEMHRPDLMIVLNGLHVFPGDHLEQVDCVRSLGIRTVIWFADDPYFTNFTAAIAQRYDTVVTHEQSCVPFYEQAGCAQVHYLPLAADTGLFRPLSVPPAYRSDICFIGMAFWNRVQFFDQLAPYLRGKKVFIGGGLWDRMSNYRMVKRHVRSGWIPVEESVMYYSGAKLVINLHRGHDHKTDNKNAQGVPALSVNPRTYEISACGTLQLTDVRDDLTCYYTPGVDLDVYSSPQELIDKIDYYLKHEDIRRTMACNGLRRTITEHSFMSRIGQLMGLLGYQ</sequence>
<dbReference type="RefSeq" id="WP_341418395.1">
    <property type="nucleotide sequence ID" value="NZ_JBBPCC010000020.1"/>
</dbReference>
<feature type="compositionally biased region" description="Basic residues" evidence="1">
    <location>
        <begin position="1"/>
        <end position="10"/>
    </location>
</feature>
<dbReference type="SUPFAM" id="SSF53756">
    <property type="entry name" value="UDP-Glycosyltransferase/glycogen phosphorylase"/>
    <property type="match status" value="1"/>
</dbReference>
<name>A0ABU9DQU3_9BACL</name>
<dbReference type="Proteomes" id="UP001469365">
    <property type="component" value="Unassembled WGS sequence"/>
</dbReference>
<accession>A0ABU9DQU3</accession>
<evidence type="ECO:0000259" key="2">
    <source>
        <dbReference type="Pfam" id="PF13524"/>
    </source>
</evidence>
<reference evidence="3 4" key="1">
    <citation type="submission" date="2024-04" db="EMBL/GenBank/DDBJ databases">
        <title>draft genome sequnece of Paenibacillus filicis.</title>
        <authorList>
            <person name="Kim D.-U."/>
        </authorList>
    </citation>
    <scope>NUCLEOTIDE SEQUENCE [LARGE SCALE GENOMIC DNA]</scope>
    <source>
        <strain evidence="3 4">KACC14197</strain>
    </source>
</reference>
<evidence type="ECO:0000256" key="1">
    <source>
        <dbReference type="SAM" id="MobiDB-lite"/>
    </source>
</evidence>
<keyword evidence="4" id="KW-1185">Reference proteome</keyword>
<organism evidence="3 4">
    <name type="scientific">Paenibacillus filicis</name>
    <dbReference type="NCBI Taxonomy" id="669464"/>
    <lineage>
        <taxon>Bacteria</taxon>
        <taxon>Bacillati</taxon>
        <taxon>Bacillota</taxon>
        <taxon>Bacilli</taxon>
        <taxon>Bacillales</taxon>
        <taxon>Paenibacillaceae</taxon>
        <taxon>Paenibacillus</taxon>
    </lineage>
</organism>
<evidence type="ECO:0000313" key="4">
    <source>
        <dbReference type="Proteomes" id="UP001469365"/>
    </source>
</evidence>
<feature type="region of interest" description="Disordered" evidence="1">
    <location>
        <begin position="1"/>
        <end position="20"/>
    </location>
</feature>
<dbReference type="EMBL" id="JBBPCC010000020">
    <property type="protein sequence ID" value="MEK8131258.1"/>
    <property type="molecule type" value="Genomic_DNA"/>
</dbReference>
<dbReference type="Pfam" id="PF13524">
    <property type="entry name" value="Glyco_trans_1_2"/>
    <property type="match status" value="1"/>
</dbReference>
<evidence type="ECO:0000313" key="3">
    <source>
        <dbReference type="EMBL" id="MEK8131258.1"/>
    </source>
</evidence>
<dbReference type="InterPro" id="IPR055259">
    <property type="entry name" value="YkvP/CgeB_Glyco_trans-like"/>
</dbReference>
<feature type="domain" description="Spore protein YkvP/CgeB glycosyl transferase-like" evidence="2">
    <location>
        <begin position="208"/>
        <end position="366"/>
    </location>
</feature>
<proteinExistence type="predicted"/>
<comment type="caution">
    <text evidence="3">The sequence shown here is derived from an EMBL/GenBank/DDBJ whole genome shotgun (WGS) entry which is preliminary data.</text>
</comment>
<protein>
    <submittedName>
        <fullName evidence="3">DUF3880 domain-containing protein</fullName>
    </submittedName>
</protein>
<gene>
    <name evidence="3" type="ORF">WMW72_25455</name>
</gene>